<dbReference type="GO" id="GO:0097367">
    <property type="term" value="F:carbohydrate derivative binding"/>
    <property type="evidence" value="ECO:0007669"/>
    <property type="project" value="InterPro"/>
</dbReference>
<dbReference type="AlphaFoldDB" id="A0A367GAE7"/>
<dbReference type="InterPro" id="IPR035461">
    <property type="entry name" value="GmhA/DiaA"/>
</dbReference>
<dbReference type="EMBL" id="PXUP01000005">
    <property type="protein sequence ID" value="RCH47164.1"/>
    <property type="molecule type" value="Genomic_DNA"/>
</dbReference>
<reference evidence="2 3" key="1">
    <citation type="submission" date="2018-03" db="EMBL/GenBank/DDBJ databases">
        <title>Complete genome sequencing of Faecalibacterium prausnitzii strains isolated from the human gut.</title>
        <authorList>
            <person name="Fitzgerald B.C."/>
            <person name="Shkoporov A.N."/>
            <person name="Ross P.R."/>
            <person name="Hill C."/>
        </authorList>
    </citation>
    <scope>NUCLEOTIDE SEQUENCE [LARGE SCALE GENOMIC DNA]</scope>
    <source>
        <strain evidence="2 3">ATCC 27768</strain>
    </source>
</reference>
<comment type="caution">
    <text evidence="2">The sequence shown here is derived from an EMBL/GenBank/DDBJ whole genome shotgun (WGS) entry which is preliminary data.</text>
</comment>
<dbReference type="CDD" id="cd05006">
    <property type="entry name" value="SIS_GmhA"/>
    <property type="match status" value="1"/>
</dbReference>
<sequence length="221" mass="23968">MNKVNDRLLKHIDLLVERYPSLESAKNDIVAAYLLLEESYENGGKLLVAGNGGSAADAEHIVGELMKGFKLPRKPETDFAEKLVAENQELGSVLAENLQGALPAIALDGHPALSTAYMNDCEPLLCFAQQVNGYGKAGDVFLGISTSGNSKNVLFAATTAHAKGMKVIGLTGAKDSKLKDMSDVCIKAPQTETYMIQELHLPIYHCLCLMLEDRFFGEKNH</sequence>
<feature type="domain" description="SIS" evidence="1">
    <location>
        <begin position="36"/>
        <end position="217"/>
    </location>
</feature>
<dbReference type="PROSITE" id="PS51464">
    <property type="entry name" value="SIS"/>
    <property type="match status" value="1"/>
</dbReference>
<evidence type="ECO:0000313" key="3">
    <source>
        <dbReference type="Proteomes" id="UP000252378"/>
    </source>
</evidence>
<dbReference type="PANTHER" id="PTHR30390:SF6">
    <property type="entry name" value="DNAA INITIATOR-ASSOCIATING PROTEIN DIAA"/>
    <property type="match status" value="1"/>
</dbReference>
<accession>A0A367GAE7</accession>
<proteinExistence type="predicted"/>
<dbReference type="Gene3D" id="3.40.50.10490">
    <property type="entry name" value="Glucose-6-phosphate isomerase like protein, domain 1"/>
    <property type="match status" value="1"/>
</dbReference>
<name>A0A367GAE7_9FIRM</name>
<dbReference type="GO" id="GO:0016853">
    <property type="term" value="F:isomerase activity"/>
    <property type="evidence" value="ECO:0007669"/>
    <property type="project" value="UniProtKB-KW"/>
</dbReference>
<dbReference type="SUPFAM" id="SSF53697">
    <property type="entry name" value="SIS domain"/>
    <property type="match status" value="1"/>
</dbReference>
<dbReference type="InterPro" id="IPR001347">
    <property type="entry name" value="SIS_dom"/>
</dbReference>
<dbReference type="Proteomes" id="UP000252378">
    <property type="component" value="Unassembled WGS sequence"/>
</dbReference>
<dbReference type="GO" id="GO:1901135">
    <property type="term" value="P:carbohydrate derivative metabolic process"/>
    <property type="evidence" value="ECO:0007669"/>
    <property type="project" value="InterPro"/>
</dbReference>
<gene>
    <name evidence="2" type="ORF">C7J97_05115</name>
</gene>
<dbReference type="InterPro" id="IPR046348">
    <property type="entry name" value="SIS_dom_sf"/>
</dbReference>
<evidence type="ECO:0000259" key="1">
    <source>
        <dbReference type="PROSITE" id="PS51464"/>
    </source>
</evidence>
<dbReference type="RefSeq" id="WP_113992172.1">
    <property type="nucleotide sequence ID" value="NZ_JAWHPP010000003.1"/>
</dbReference>
<protein>
    <submittedName>
        <fullName evidence="2">Phosphoheptose isomerase</fullName>
    </submittedName>
</protein>
<dbReference type="Pfam" id="PF13580">
    <property type="entry name" value="SIS_2"/>
    <property type="match status" value="2"/>
</dbReference>
<keyword evidence="2" id="KW-0413">Isomerase</keyword>
<dbReference type="InterPro" id="IPR050099">
    <property type="entry name" value="SIS_GmhA/DiaA_subfam"/>
</dbReference>
<dbReference type="PANTHER" id="PTHR30390">
    <property type="entry name" value="SEDOHEPTULOSE 7-PHOSPHATE ISOMERASE / DNAA INITIATOR-ASSOCIATING FACTOR FOR REPLICATION INITIATION"/>
    <property type="match status" value="1"/>
</dbReference>
<organism evidence="2 3">
    <name type="scientific">Faecalibacterium prausnitzii</name>
    <dbReference type="NCBI Taxonomy" id="853"/>
    <lineage>
        <taxon>Bacteria</taxon>
        <taxon>Bacillati</taxon>
        <taxon>Bacillota</taxon>
        <taxon>Clostridia</taxon>
        <taxon>Eubacteriales</taxon>
        <taxon>Oscillospiraceae</taxon>
        <taxon>Faecalibacterium</taxon>
    </lineage>
</organism>
<evidence type="ECO:0000313" key="2">
    <source>
        <dbReference type="EMBL" id="RCH47164.1"/>
    </source>
</evidence>